<feature type="compositionally biased region" description="Polar residues" evidence="3">
    <location>
        <begin position="90"/>
        <end position="100"/>
    </location>
</feature>
<dbReference type="GO" id="GO:0004805">
    <property type="term" value="F:trehalose-phosphatase activity"/>
    <property type="evidence" value="ECO:0007669"/>
    <property type="project" value="TreeGrafter"/>
</dbReference>
<dbReference type="SUPFAM" id="SSF141571">
    <property type="entry name" value="Pentapeptide repeat-like"/>
    <property type="match status" value="1"/>
</dbReference>
<comment type="similarity">
    <text evidence="1">In the N-terminal section; belongs to the glycosyltransferase 20 family.</text>
</comment>
<dbReference type="InterPro" id="IPR006379">
    <property type="entry name" value="HAD-SF_hydro_IIB"/>
</dbReference>
<dbReference type="GO" id="GO:0005992">
    <property type="term" value="P:trehalose biosynthetic process"/>
    <property type="evidence" value="ECO:0007669"/>
    <property type="project" value="InterPro"/>
</dbReference>
<dbReference type="SUPFAM" id="SSF52540">
    <property type="entry name" value="P-loop containing nucleoside triphosphate hydrolases"/>
    <property type="match status" value="1"/>
</dbReference>
<evidence type="ECO:0000256" key="3">
    <source>
        <dbReference type="SAM" id="MobiDB-lite"/>
    </source>
</evidence>
<dbReference type="Pfam" id="PF00805">
    <property type="entry name" value="Pentapeptide"/>
    <property type="match status" value="1"/>
</dbReference>
<reference evidence="5" key="1">
    <citation type="journal article" date="2020" name="Fungal Divers.">
        <title>Resolving the Mortierellaceae phylogeny through synthesis of multi-gene phylogenetics and phylogenomics.</title>
        <authorList>
            <person name="Vandepol N."/>
            <person name="Liber J."/>
            <person name="Desiro A."/>
            <person name="Na H."/>
            <person name="Kennedy M."/>
            <person name="Barry K."/>
            <person name="Grigoriev I.V."/>
            <person name="Miller A.N."/>
            <person name="O'Donnell K."/>
            <person name="Stajich J.E."/>
            <person name="Bonito G."/>
        </authorList>
    </citation>
    <scope>NUCLEOTIDE SEQUENCE</scope>
    <source>
        <strain evidence="5">NRRL 2591</strain>
    </source>
</reference>
<dbReference type="NCBIfam" id="TIGR01484">
    <property type="entry name" value="HAD-SF-IIB"/>
    <property type="match status" value="1"/>
</dbReference>
<feature type="domain" description="NACHT" evidence="4">
    <location>
        <begin position="1108"/>
        <end position="1267"/>
    </location>
</feature>
<dbReference type="InterPro" id="IPR007111">
    <property type="entry name" value="NACHT_NTPase"/>
</dbReference>
<dbReference type="Proteomes" id="UP000723463">
    <property type="component" value="Unassembled WGS sequence"/>
</dbReference>
<gene>
    <name evidence="5" type="primary">TPS2_2</name>
    <name evidence="5" type="ORF">EC957_003369</name>
</gene>
<feature type="region of interest" description="Disordered" evidence="3">
    <location>
        <begin position="115"/>
        <end position="146"/>
    </location>
</feature>
<dbReference type="InterPro" id="IPR036412">
    <property type="entry name" value="HAD-like_sf"/>
</dbReference>
<evidence type="ECO:0000256" key="2">
    <source>
        <dbReference type="ARBA" id="ARBA00006330"/>
    </source>
</evidence>
<dbReference type="NCBIfam" id="TIGR00685">
    <property type="entry name" value="T6PP"/>
    <property type="match status" value="1"/>
</dbReference>
<dbReference type="InterPro" id="IPR001646">
    <property type="entry name" value="5peptide_repeat"/>
</dbReference>
<evidence type="ECO:0000259" key="4">
    <source>
        <dbReference type="Pfam" id="PF05729"/>
    </source>
</evidence>
<feature type="compositionally biased region" description="Low complexity" evidence="3">
    <location>
        <begin position="1025"/>
        <end position="1038"/>
    </location>
</feature>
<dbReference type="Gene3D" id="3.40.50.300">
    <property type="entry name" value="P-loop containing nucleotide triphosphate hydrolases"/>
    <property type="match status" value="1"/>
</dbReference>
<dbReference type="GO" id="GO:0005946">
    <property type="term" value="C:alpha,alpha-trehalose-phosphate synthase complex (UDP-forming)"/>
    <property type="evidence" value="ECO:0007669"/>
    <property type="project" value="TreeGrafter"/>
</dbReference>
<keyword evidence="6" id="KW-1185">Reference proteome</keyword>
<dbReference type="InterPro" id="IPR003337">
    <property type="entry name" value="Trehalose_PPase"/>
</dbReference>
<dbReference type="Gene3D" id="3.30.70.1020">
    <property type="entry name" value="Trehalose-6-phosphate phosphatase related protein, domain 2"/>
    <property type="match status" value="1"/>
</dbReference>
<protein>
    <submittedName>
        <fullName evidence="5">Threalose-6-phosphate phosphatase</fullName>
    </submittedName>
</protein>
<evidence type="ECO:0000256" key="1">
    <source>
        <dbReference type="ARBA" id="ARBA00005409"/>
    </source>
</evidence>
<dbReference type="EMBL" id="JAAAXW010000176">
    <property type="protein sequence ID" value="KAF9541127.1"/>
    <property type="molecule type" value="Genomic_DNA"/>
</dbReference>
<feature type="compositionally biased region" description="Low complexity" evidence="3">
    <location>
        <begin position="914"/>
        <end position="938"/>
    </location>
</feature>
<dbReference type="PANTHER" id="PTHR10788:SF123">
    <property type="entry name" value="TREHALOSE-PHOSPHATASE"/>
    <property type="match status" value="1"/>
</dbReference>
<comment type="similarity">
    <text evidence="2">In the C-terminal section; belongs to the trehalose phosphatase family.</text>
</comment>
<dbReference type="CDD" id="cd03788">
    <property type="entry name" value="GT20_TPS"/>
    <property type="match status" value="1"/>
</dbReference>
<feature type="compositionally biased region" description="Polar residues" evidence="3">
    <location>
        <begin position="995"/>
        <end position="1014"/>
    </location>
</feature>
<dbReference type="Gene3D" id="3.40.50.1000">
    <property type="entry name" value="HAD superfamily/HAD-like"/>
    <property type="match status" value="1"/>
</dbReference>
<evidence type="ECO:0000313" key="6">
    <source>
        <dbReference type="Proteomes" id="UP000723463"/>
    </source>
</evidence>
<feature type="compositionally biased region" description="Low complexity" evidence="3">
    <location>
        <begin position="115"/>
        <end position="140"/>
    </location>
</feature>
<feature type="region of interest" description="Disordered" evidence="3">
    <location>
        <begin position="995"/>
        <end position="1048"/>
    </location>
</feature>
<dbReference type="SUPFAM" id="SSF56784">
    <property type="entry name" value="HAD-like"/>
    <property type="match status" value="1"/>
</dbReference>
<feature type="region of interest" description="Disordered" evidence="3">
    <location>
        <begin position="904"/>
        <end position="939"/>
    </location>
</feature>
<dbReference type="NCBIfam" id="NF011071">
    <property type="entry name" value="PRK14501.1"/>
    <property type="match status" value="1"/>
</dbReference>
<dbReference type="Gene3D" id="3.40.50.2000">
    <property type="entry name" value="Glycogen Phosphorylase B"/>
    <property type="match status" value="2"/>
</dbReference>
<dbReference type="GO" id="GO:0005829">
    <property type="term" value="C:cytosol"/>
    <property type="evidence" value="ECO:0007669"/>
    <property type="project" value="TreeGrafter"/>
</dbReference>
<name>A0A9P6F3H0_9FUNG</name>
<dbReference type="CDD" id="cd01627">
    <property type="entry name" value="HAD_TPP"/>
    <property type="match status" value="1"/>
</dbReference>
<dbReference type="Pfam" id="PF02358">
    <property type="entry name" value="Trehalose_PPase"/>
    <property type="match status" value="1"/>
</dbReference>
<dbReference type="Pfam" id="PF05729">
    <property type="entry name" value="NACHT"/>
    <property type="match status" value="1"/>
</dbReference>
<sequence>MSMPVSPTPSSTTINGGSRVVPLSELAETSQIILSDKPRLINVTHQIPYACTLIDRTAHYSPSINGGGLGGGGNGGLGSPSSSGSPPANRRSSYISLRQQHQAAAAAAAKNLASSGATAGTDPTATGAATPEATATPAPGAHEDGDCTLEGRRGHSALYSGIMSLRKDLETIQIGWIGELADQDGYIVPSKNLNESHRRAMKEKLWAKDKVVPIFLDDSRAAGHYEGYCKSVLWPLFHYILWDEATDGRIEKKSWDDYVFVNQQFADAIFEQYQTGDIVWIHDYHLLLVPHMLRQKLPGAAIGVFIHAPFPSSEIFRCLPKRVEILNGLLGANQIGFQTYSYARHFISCCTRVNGYESTPRGVDAMGSTVWVGTFPIGIDAERVERQRKAAEVLPKMDAIRKTYKGKRIIVGRDKLDLVKGVQQKLQAFEKFLNDYPEMQGEVVLIQVTSPPLVESPKLEAKIAEQVAHINGTYGSLNFTPVHHYHQHIDRDEYYALLSVADIGLITSVRDGMNTTSLEYIMCQQENHGPLILSEFTGTAGSLSGAMMVNPWDYQGVAKVIYDALNLSEEDKISRHNQLHKHVLTHTAQYWAKTFIAELILNVGTGEQSAPTPYLDLPIITDQYHKAKKRLLMFDYDGTLTPIRKTPGAAVPQEHMLKALAALCADPKNIVWVISGRDQKVLEEWLGHIPNLGFSAEHGSFMRQPGGQKWVNLTESLDMGWKNDVIEIFTYYTERTQGSFIEHKRSSLTWHYRMADPEFGAFQAKECQNHLENAVLSKLPVEILVGKKNLEVRPTIVNKGEIVKRLLSQHPDVEFVMCAGDDKTDEDMFRALVGPNNNNNANAARRNSNVVVEPYNNELVAETAEKIANATLAHSREHSPVMPHLHLSSGHIANGFAPGVQDATHLIPPHHPGTAVSAETTTTSSSLAPSSNDLSKSSINTQGSAGSFSVGINNGNSSGSAYNGERFSITIGHALKKTLANWHVTSPEELIRLNSMTTVNRPGTRSSQAANATTHPYLREREQSRSASSTQRSTSRPGPGSPPVPPVQFENTTLVECALHKLQWQRLEEAQLPVFISPMAKDNLPALGEDVSPLREKVQEFLASERQVMLILGDSGAGKSTFNQYLERQLWTVYQNGDPIPLFINLPAIERPTKELIAEHLRTNNFSDEQIQEMKQYRQFVLICDGYDESQLTANLHTTNLLNRPGQWNVKMVISCRTQFLGQEYRHRFMPEGSSHYTSEATDFFQEAVIAPFSRKQIEDYVEQYVPLEPRTWTTKDYMDRLTTIPNLMDLVKNPFLLSLSLEALPGVTEGKQGLSAIKITRVQLYDTFIRHWVAVNSRRLQRSALSKGDQDVLDQLLEAGFISMGVDYATRLALAIFEHQEGNPVVQYVHIKDKKTWRAEFFGPDPKARMLRESSPLTRTGSQFRFLHRSLLEYFLSCAVFDPNSYGNNDDFTTQLEPASSNSSLLEANSTLFKRNLITEPSVIQFLCERVKQHPDFEKQLLAVIDQSKIDATAVTAAANAITILVQAGSRFNSADFRGIRIAGADLSDGQFDYAQFQGADLRGVNFARSWLRQVDFGDAQMEGARFGELPYLEEHSQVNAVTFSPDGKMFAACLGDGGLAG</sequence>
<dbReference type="InterPro" id="IPR001830">
    <property type="entry name" value="Glyco_trans_20"/>
</dbReference>
<dbReference type="Gene3D" id="2.160.20.80">
    <property type="entry name" value="E3 ubiquitin-protein ligase SopA"/>
    <property type="match status" value="1"/>
</dbReference>
<dbReference type="FunFam" id="3.30.70.1020:FF:000002">
    <property type="entry name" value="Trehalose-6-phosphate synthase 2"/>
    <property type="match status" value="1"/>
</dbReference>
<organism evidence="5 6">
    <name type="scientific">Mortierella hygrophila</name>
    <dbReference type="NCBI Taxonomy" id="979708"/>
    <lineage>
        <taxon>Eukaryota</taxon>
        <taxon>Fungi</taxon>
        <taxon>Fungi incertae sedis</taxon>
        <taxon>Mucoromycota</taxon>
        <taxon>Mortierellomycotina</taxon>
        <taxon>Mortierellomycetes</taxon>
        <taxon>Mortierellales</taxon>
        <taxon>Mortierellaceae</taxon>
        <taxon>Mortierella</taxon>
    </lineage>
</organism>
<dbReference type="Pfam" id="PF00982">
    <property type="entry name" value="Glyco_transf_20"/>
    <property type="match status" value="1"/>
</dbReference>
<feature type="region of interest" description="Disordered" evidence="3">
    <location>
        <begin position="71"/>
        <end position="100"/>
    </location>
</feature>
<dbReference type="SUPFAM" id="SSF53756">
    <property type="entry name" value="UDP-Glycosyltransferase/glycogen phosphorylase"/>
    <property type="match status" value="1"/>
</dbReference>
<evidence type="ECO:0000313" key="5">
    <source>
        <dbReference type="EMBL" id="KAF9541127.1"/>
    </source>
</evidence>
<dbReference type="PANTHER" id="PTHR10788">
    <property type="entry name" value="TREHALOSE-6-PHOSPHATE SYNTHASE"/>
    <property type="match status" value="1"/>
</dbReference>
<dbReference type="GO" id="GO:0003825">
    <property type="term" value="F:alpha,alpha-trehalose-phosphate synthase (UDP-forming) activity"/>
    <property type="evidence" value="ECO:0007669"/>
    <property type="project" value="TreeGrafter"/>
</dbReference>
<accession>A0A9P6F3H0</accession>
<dbReference type="InterPro" id="IPR023214">
    <property type="entry name" value="HAD_sf"/>
</dbReference>
<proteinExistence type="inferred from homology"/>
<comment type="caution">
    <text evidence="5">The sequence shown here is derived from an EMBL/GenBank/DDBJ whole genome shotgun (WGS) entry which is preliminary data.</text>
</comment>
<dbReference type="FunFam" id="3.40.50.2000:FF:000036">
    <property type="entry name" value="Alpha,alpha-trehalose-phosphate synthase subunit Tps2"/>
    <property type="match status" value="1"/>
</dbReference>
<dbReference type="InterPro" id="IPR027417">
    <property type="entry name" value="P-loop_NTPase"/>
</dbReference>